<organism evidence="2 3">
    <name type="scientific">Apodospora peruviana</name>
    <dbReference type="NCBI Taxonomy" id="516989"/>
    <lineage>
        <taxon>Eukaryota</taxon>
        <taxon>Fungi</taxon>
        <taxon>Dikarya</taxon>
        <taxon>Ascomycota</taxon>
        <taxon>Pezizomycotina</taxon>
        <taxon>Sordariomycetes</taxon>
        <taxon>Sordariomycetidae</taxon>
        <taxon>Sordariales</taxon>
        <taxon>Lasiosphaeriaceae</taxon>
        <taxon>Apodospora</taxon>
    </lineage>
</organism>
<keyword evidence="3" id="KW-1185">Reference proteome</keyword>
<gene>
    <name evidence="2" type="ORF">B0H66DRAFT_219797</name>
</gene>
<keyword evidence="1" id="KW-0732">Signal</keyword>
<accession>A0AAE0I5F3</accession>
<proteinExistence type="predicted"/>
<comment type="caution">
    <text evidence="2">The sequence shown here is derived from an EMBL/GenBank/DDBJ whole genome shotgun (WGS) entry which is preliminary data.</text>
</comment>
<dbReference type="AlphaFoldDB" id="A0AAE0I5F3"/>
<dbReference type="InterPro" id="IPR025649">
    <property type="entry name" value="DUF4360"/>
</dbReference>
<feature type="chain" id="PRO_5042047294" description="Secreted protein" evidence="1">
    <location>
        <begin position="19"/>
        <end position="198"/>
    </location>
</feature>
<dbReference type="Proteomes" id="UP001283341">
    <property type="component" value="Unassembled WGS sequence"/>
</dbReference>
<name>A0AAE0I5F3_9PEZI</name>
<dbReference type="Pfam" id="PF14273">
    <property type="entry name" value="DUF4360"/>
    <property type="match status" value="1"/>
</dbReference>
<sequence>MKFFTAAAILLPASAALANPLVAVRQPPPRAKFTGGFSTSGNGCAGASVAFDATNEIATVSLPNYFVNLPNRPATSCAVTLLVRFPAGQCTSGTAVGHVSGHVNLPVGVTGTFTSRDYAVSPDGNVSQISPNGQWTGPTDTDYTLDDQVSYTYNRPDANNNVVSFTLQGQLQLQPTNGPTGSLSNNQFVFDIQTQIPC</sequence>
<dbReference type="EMBL" id="JAUEDM010000004">
    <property type="protein sequence ID" value="KAK3317901.1"/>
    <property type="molecule type" value="Genomic_DNA"/>
</dbReference>
<reference evidence="2" key="2">
    <citation type="submission" date="2023-06" db="EMBL/GenBank/DDBJ databases">
        <authorList>
            <consortium name="Lawrence Berkeley National Laboratory"/>
            <person name="Haridas S."/>
            <person name="Hensen N."/>
            <person name="Bonometti L."/>
            <person name="Westerberg I."/>
            <person name="Brannstrom I.O."/>
            <person name="Guillou S."/>
            <person name="Cros-Aarteil S."/>
            <person name="Calhoun S."/>
            <person name="Kuo A."/>
            <person name="Mondo S."/>
            <person name="Pangilinan J."/>
            <person name="Riley R."/>
            <person name="Labutti K."/>
            <person name="Andreopoulos B."/>
            <person name="Lipzen A."/>
            <person name="Chen C."/>
            <person name="Yanf M."/>
            <person name="Daum C."/>
            <person name="Ng V."/>
            <person name="Clum A."/>
            <person name="Steindorff A."/>
            <person name="Ohm R."/>
            <person name="Martin F."/>
            <person name="Silar P."/>
            <person name="Natvig D."/>
            <person name="Lalanne C."/>
            <person name="Gautier V."/>
            <person name="Ament-Velasquez S.L."/>
            <person name="Kruys A."/>
            <person name="Hutchinson M.I."/>
            <person name="Powell A.J."/>
            <person name="Barry K."/>
            <person name="Miller A.N."/>
            <person name="Grigoriev I.V."/>
            <person name="Debuchy R."/>
            <person name="Gladieux P."/>
            <person name="Thoren M.H."/>
            <person name="Johannesson H."/>
        </authorList>
    </citation>
    <scope>NUCLEOTIDE SEQUENCE</scope>
    <source>
        <strain evidence="2">CBS 118394</strain>
    </source>
</reference>
<protein>
    <recommendedName>
        <fullName evidence="4">Secreted protein</fullName>
    </recommendedName>
</protein>
<evidence type="ECO:0000256" key="1">
    <source>
        <dbReference type="SAM" id="SignalP"/>
    </source>
</evidence>
<feature type="signal peptide" evidence="1">
    <location>
        <begin position="1"/>
        <end position="18"/>
    </location>
</feature>
<evidence type="ECO:0000313" key="3">
    <source>
        <dbReference type="Proteomes" id="UP001283341"/>
    </source>
</evidence>
<evidence type="ECO:0000313" key="2">
    <source>
        <dbReference type="EMBL" id="KAK3317901.1"/>
    </source>
</evidence>
<evidence type="ECO:0008006" key="4">
    <source>
        <dbReference type="Google" id="ProtNLM"/>
    </source>
</evidence>
<reference evidence="2" key="1">
    <citation type="journal article" date="2023" name="Mol. Phylogenet. Evol.">
        <title>Genome-scale phylogeny and comparative genomics of the fungal order Sordariales.</title>
        <authorList>
            <person name="Hensen N."/>
            <person name="Bonometti L."/>
            <person name="Westerberg I."/>
            <person name="Brannstrom I.O."/>
            <person name="Guillou S."/>
            <person name="Cros-Aarteil S."/>
            <person name="Calhoun S."/>
            <person name="Haridas S."/>
            <person name="Kuo A."/>
            <person name="Mondo S."/>
            <person name="Pangilinan J."/>
            <person name="Riley R."/>
            <person name="LaButti K."/>
            <person name="Andreopoulos B."/>
            <person name="Lipzen A."/>
            <person name="Chen C."/>
            <person name="Yan M."/>
            <person name="Daum C."/>
            <person name="Ng V."/>
            <person name="Clum A."/>
            <person name="Steindorff A."/>
            <person name="Ohm R.A."/>
            <person name="Martin F."/>
            <person name="Silar P."/>
            <person name="Natvig D.O."/>
            <person name="Lalanne C."/>
            <person name="Gautier V."/>
            <person name="Ament-Velasquez S.L."/>
            <person name="Kruys A."/>
            <person name="Hutchinson M.I."/>
            <person name="Powell A.J."/>
            <person name="Barry K."/>
            <person name="Miller A.N."/>
            <person name="Grigoriev I.V."/>
            <person name="Debuchy R."/>
            <person name="Gladieux P."/>
            <person name="Hiltunen Thoren M."/>
            <person name="Johannesson H."/>
        </authorList>
    </citation>
    <scope>NUCLEOTIDE SEQUENCE</scope>
    <source>
        <strain evidence="2">CBS 118394</strain>
    </source>
</reference>